<evidence type="ECO:0000256" key="1">
    <source>
        <dbReference type="SAM" id="MobiDB-lite"/>
    </source>
</evidence>
<protein>
    <submittedName>
        <fullName evidence="2">Uncharacterized protein</fullName>
    </submittedName>
</protein>
<evidence type="ECO:0000313" key="2">
    <source>
        <dbReference type="EMBL" id="RCG27370.1"/>
    </source>
</evidence>
<dbReference type="Proteomes" id="UP000253094">
    <property type="component" value="Unassembled WGS sequence"/>
</dbReference>
<dbReference type="AlphaFoldDB" id="A0A367FCQ9"/>
<sequence>MPGAPTCALGYYWTGFKCASREGEESGKKRRRDIESRGESRGEGRGEGRYERRYEDRYDRRDRDRYNEYRYYERSTYYERGDRGRGGGRD</sequence>
<reference evidence="2 3" key="1">
    <citation type="submission" date="2018-06" db="EMBL/GenBank/DDBJ databases">
        <title>Sphaerisporangium craniellae sp. nov., isolated from a marine sponge in the South China Sea.</title>
        <authorList>
            <person name="Li L."/>
        </authorList>
    </citation>
    <scope>NUCLEOTIDE SEQUENCE [LARGE SCALE GENOMIC DNA]</scope>
    <source>
        <strain evidence="2 3">CCTCC AA 208026</strain>
    </source>
</reference>
<keyword evidence="3" id="KW-1185">Reference proteome</keyword>
<accession>A0A367FCQ9</accession>
<proteinExistence type="predicted"/>
<evidence type="ECO:0000313" key="3">
    <source>
        <dbReference type="Proteomes" id="UP000253094"/>
    </source>
</evidence>
<organism evidence="2 3">
    <name type="scientific">Sphaerisporangium album</name>
    <dbReference type="NCBI Taxonomy" id="509200"/>
    <lineage>
        <taxon>Bacteria</taxon>
        <taxon>Bacillati</taxon>
        <taxon>Actinomycetota</taxon>
        <taxon>Actinomycetes</taxon>
        <taxon>Streptosporangiales</taxon>
        <taxon>Streptosporangiaceae</taxon>
        <taxon>Sphaerisporangium</taxon>
    </lineage>
</organism>
<gene>
    <name evidence="2" type="ORF">DQ384_27125</name>
</gene>
<name>A0A367FCQ9_9ACTN</name>
<dbReference type="EMBL" id="QOIL01000016">
    <property type="protein sequence ID" value="RCG27370.1"/>
    <property type="molecule type" value="Genomic_DNA"/>
</dbReference>
<feature type="region of interest" description="Disordered" evidence="1">
    <location>
        <begin position="20"/>
        <end position="57"/>
    </location>
</feature>
<comment type="caution">
    <text evidence="2">The sequence shown here is derived from an EMBL/GenBank/DDBJ whole genome shotgun (WGS) entry which is preliminary data.</text>
</comment>